<gene>
    <name evidence="1" type="ORF">F4694_003972</name>
</gene>
<proteinExistence type="predicted"/>
<reference evidence="2" key="2">
    <citation type="submission" date="2020-08" db="EMBL/GenBank/DDBJ databases">
        <title>The Agave Microbiome: Exploring the role of microbial communities in plant adaptations to desert environments.</title>
        <authorList>
            <person name="Partida-Martinez L.P."/>
        </authorList>
    </citation>
    <scope>NUCLEOTIDE SEQUENCE [LARGE SCALE GENOMIC DNA]</scope>
    <source>
        <strain evidence="2">AT2.8</strain>
    </source>
</reference>
<name>A0A852THY5_9BACI</name>
<dbReference type="Proteomes" id="UP000548423">
    <property type="component" value="Unassembled WGS sequence"/>
</dbReference>
<evidence type="ECO:0000313" key="1">
    <source>
        <dbReference type="EMBL" id="NYE07187.1"/>
    </source>
</evidence>
<protein>
    <submittedName>
        <fullName evidence="1">Uncharacterized protein</fullName>
    </submittedName>
</protein>
<dbReference type="AlphaFoldDB" id="A0A852THY5"/>
<organism evidence="1 2">
    <name type="scientific">Neobacillus niacini</name>
    <dbReference type="NCBI Taxonomy" id="86668"/>
    <lineage>
        <taxon>Bacteria</taxon>
        <taxon>Bacillati</taxon>
        <taxon>Bacillota</taxon>
        <taxon>Bacilli</taxon>
        <taxon>Bacillales</taxon>
        <taxon>Bacillaceae</taxon>
        <taxon>Neobacillus</taxon>
    </lineage>
</organism>
<sequence>MKIKIEKKRDKVVVRTTIISCSYHCICMGIAADEVKKCKEL</sequence>
<evidence type="ECO:0000313" key="2">
    <source>
        <dbReference type="Proteomes" id="UP000548423"/>
    </source>
</evidence>
<reference evidence="2" key="1">
    <citation type="submission" date="2020-07" db="EMBL/GenBank/DDBJ databases">
        <authorList>
            <person name="Partida-Martinez L."/>
            <person name="Huntemann M."/>
            <person name="Clum A."/>
            <person name="Wang J."/>
            <person name="Palaniappan K."/>
            <person name="Ritter S."/>
            <person name="Chen I.-M."/>
            <person name="Stamatis D."/>
            <person name="Reddy T."/>
            <person name="O'Malley R."/>
            <person name="Daum C."/>
            <person name="Shapiro N."/>
            <person name="Ivanova N."/>
            <person name="Kyrpides N."/>
            <person name="Woyke T."/>
        </authorList>
    </citation>
    <scope>NUCLEOTIDE SEQUENCE [LARGE SCALE GENOMIC DNA]</scope>
    <source>
        <strain evidence="2">AT2.8</strain>
    </source>
</reference>
<dbReference type="EMBL" id="JACCBX010000008">
    <property type="protein sequence ID" value="NYE07187.1"/>
    <property type="molecule type" value="Genomic_DNA"/>
</dbReference>
<comment type="caution">
    <text evidence="1">The sequence shown here is derived from an EMBL/GenBank/DDBJ whole genome shotgun (WGS) entry which is preliminary data.</text>
</comment>
<accession>A0A852THY5</accession>